<feature type="domain" description="LysM" evidence="8">
    <location>
        <begin position="540"/>
        <end position="583"/>
    </location>
</feature>
<dbReference type="PROSITE" id="PS00640">
    <property type="entry name" value="THIOL_PROTEASE_ASN"/>
    <property type="match status" value="1"/>
</dbReference>
<name>A0A835SZW9_CHLIN</name>
<dbReference type="GO" id="GO:0008234">
    <property type="term" value="F:cysteine-type peptidase activity"/>
    <property type="evidence" value="ECO:0007669"/>
    <property type="project" value="UniProtKB-KW"/>
</dbReference>
<dbReference type="Gene3D" id="3.90.70.10">
    <property type="entry name" value="Cysteine proteinases"/>
    <property type="match status" value="1"/>
</dbReference>
<feature type="region of interest" description="Disordered" evidence="7">
    <location>
        <begin position="502"/>
        <end position="536"/>
    </location>
</feature>
<evidence type="ECO:0000313" key="9">
    <source>
        <dbReference type="EMBL" id="KAG2429855.1"/>
    </source>
</evidence>
<proteinExistence type="inferred from homology"/>
<accession>A0A835SZW9</accession>
<dbReference type="InterPro" id="IPR036779">
    <property type="entry name" value="LysM_dom_sf"/>
</dbReference>
<dbReference type="PROSITE" id="PS51782">
    <property type="entry name" value="LYSM"/>
    <property type="match status" value="4"/>
</dbReference>
<keyword evidence="2" id="KW-0645">Protease</keyword>
<dbReference type="InterPro" id="IPR018392">
    <property type="entry name" value="LysM"/>
</dbReference>
<organism evidence="9 10">
    <name type="scientific">Chlamydomonas incerta</name>
    <dbReference type="NCBI Taxonomy" id="51695"/>
    <lineage>
        <taxon>Eukaryota</taxon>
        <taxon>Viridiplantae</taxon>
        <taxon>Chlorophyta</taxon>
        <taxon>core chlorophytes</taxon>
        <taxon>Chlorophyceae</taxon>
        <taxon>CS clade</taxon>
        <taxon>Chlamydomonadales</taxon>
        <taxon>Chlamydomonadaceae</taxon>
        <taxon>Chlamydomonas</taxon>
    </lineage>
</organism>
<feature type="domain" description="LysM" evidence="8">
    <location>
        <begin position="321"/>
        <end position="366"/>
    </location>
</feature>
<evidence type="ECO:0000313" key="10">
    <source>
        <dbReference type="Proteomes" id="UP000650467"/>
    </source>
</evidence>
<feature type="domain" description="LysM" evidence="8">
    <location>
        <begin position="377"/>
        <end position="422"/>
    </location>
</feature>
<dbReference type="Pfam" id="PF00112">
    <property type="entry name" value="Peptidase_C1"/>
    <property type="match status" value="1"/>
</dbReference>
<dbReference type="InterPro" id="IPR025660">
    <property type="entry name" value="Pept_his_AS"/>
</dbReference>
<dbReference type="PROSITE" id="PS00639">
    <property type="entry name" value="THIOL_PROTEASE_HIS"/>
    <property type="match status" value="1"/>
</dbReference>
<feature type="compositionally biased region" description="Pro residues" evidence="7">
    <location>
        <begin position="292"/>
        <end position="316"/>
    </location>
</feature>
<dbReference type="SUPFAM" id="SSF54001">
    <property type="entry name" value="Cysteine proteinases"/>
    <property type="match status" value="1"/>
</dbReference>
<keyword evidence="5" id="KW-0788">Thiol protease</keyword>
<evidence type="ECO:0000256" key="5">
    <source>
        <dbReference type="ARBA" id="ARBA00022807"/>
    </source>
</evidence>
<sequence>MSDRELPSALLLRPRLLSDNVTAGANDETGGFSLNPARRSLITRALGLTRPANALRNSGLRNAGFKAGSCPSAMDWRTLGAVTAVKDQGQCGSCWTFSATGAIEGAFAIATGSLISLSEKQLVDCVCAGNSCGSHGCNGGWMDDAFSYVIANGGIATSDVYPYAPRQDGCNANLANQVALQLTGYTDVPNNDESELMAAACNQPVAIALEVQDSFSNYGGGIYQGSSGCGSSINHAVLVVGYDTDPSGVDYWIVKNSWSTNWGENGYIRIARNRNVCGMVKYNPSFPTVAAGPPPGPTPPAPSGAPPPPPPASVPSPCPNPQYTVVSGDSMWAISQKFGVNFQSLLAANTQLQDPNIIRIGDVINIPCPNKNPSCAANRVVVSGDSLWSISQSYGVTLQDVLLVNPQFVNPNLIYAGDTVNIPPCTQPPASVRNLQFQRNLCVTKSYTVQLGDYLYAIANKFQCNVGDLLALNPSITKNPNLLVTGRVIQVKSCPVGARMPFTTPRPPIVKGSKSPPPPQQVRKSPPPPPPSPAGVSCRAVYTAKAGDTLLKIALAYQTTAAQILLVNSITGGRVTPGQKVNIPPCVRQG</sequence>
<keyword evidence="10" id="KW-1185">Reference proteome</keyword>
<evidence type="ECO:0000256" key="6">
    <source>
        <dbReference type="ARBA" id="ARBA00023157"/>
    </source>
</evidence>
<evidence type="ECO:0000256" key="7">
    <source>
        <dbReference type="SAM" id="MobiDB-lite"/>
    </source>
</evidence>
<comment type="caution">
    <text evidence="9">The sequence shown here is derived from an EMBL/GenBank/DDBJ whole genome shotgun (WGS) entry which is preliminary data.</text>
</comment>
<dbReference type="EMBL" id="JAEHOC010000029">
    <property type="protein sequence ID" value="KAG2429855.1"/>
    <property type="molecule type" value="Genomic_DNA"/>
</dbReference>
<dbReference type="GO" id="GO:0006508">
    <property type="term" value="P:proteolysis"/>
    <property type="evidence" value="ECO:0007669"/>
    <property type="project" value="UniProtKB-KW"/>
</dbReference>
<dbReference type="InterPro" id="IPR025661">
    <property type="entry name" value="Pept_asp_AS"/>
</dbReference>
<dbReference type="CDD" id="cd00118">
    <property type="entry name" value="LysM"/>
    <property type="match status" value="4"/>
</dbReference>
<gene>
    <name evidence="9" type="ORF">HXX76_010636</name>
</gene>
<dbReference type="Gene3D" id="3.10.350.10">
    <property type="entry name" value="LysM domain"/>
    <property type="match status" value="4"/>
</dbReference>
<reference evidence="9" key="1">
    <citation type="journal article" date="2020" name="bioRxiv">
        <title>Comparative genomics of Chlamydomonas.</title>
        <authorList>
            <person name="Craig R.J."/>
            <person name="Hasan A.R."/>
            <person name="Ness R.W."/>
            <person name="Keightley P.D."/>
        </authorList>
    </citation>
    <scope>NUCLEOTIDE SEQUENCE</scope>
    <source>
        <strain evidence="9">SAG 7.73</strain>
    </source>
</reference>
<dbReference type="PRINTS" id="PR00705">
    <property type="entry name" value="PAPAIN"/>
</dbReference>
<evidence type="ECO:0000256" key="2">
    <source>
        <dbReference type="ARBA" id="ARBA00022670"/>
    </source>
</evidence>
<comment type="similarity">
    <text evidence="1">Belongs to the peptidase C1 family.</text>
</comment>
<evidence type="ECO:0000256" key="4">
    <source>
        <dbReference type="ARBA" id="ARBA00022801"/>
    </source>
</evidence>
<dbReference type="SMART" id="SM00645">
    <property type="entry name" value="Pept_C1"/>
    <property type="match status" value="1"/>
</dbReference>
<keyword evidence="4" id="KW-0378">Hydrolase</keyword>
<dbReference type="InterPro" id="IPR039417">
    <property type="entry name" value="Peptidase_C1A_papain-like"/>
</dbReference>
<evidence type="ECO:0000259" key="8">
    <source>
        <dbReference type="PROSITE" id="PS51782"/>
    </source>
</evidence>
<feature type="domain" description="LysM" evidence="8">
    <location>
        <begin position="445"/>
        <end position="491"/>
    </location>
</feature>
<dbReference type="PROSITE" id="PS00139">
    <property type="entry name" value="THIOL_PROTEASE_CYS"/>
    <property type="match status" value="1"/>
</dbReference>
<dbReference type="PANTHER" id="PTHR12411">
    <property type="entry name" value="CYSTEINE PROTEASE FAMILY C1-RELATED"/>
    <property type="match status" value="1"/>
</dbReference>
<dbReference type="InterPro" id="IPR000668">
    <property type="entry name" value="Peptidase_C1A_C"/>
</dbReference>
<dbReference type="FunFam" id="3.90.70.10:FF:000138">
    <property type="entry name" value="Cruzipain"/>
    <property type="match status" value="1"/>
</dbReference>
<dbReference type="AlphaFoldDB" id="A0A835SZW9"/>
<dbReference type="InterPro" id="IPR038765">
    <property type="entry name" value="Papain-like_cys_pep_sf"/>
</dbReference>
<evidence type="ECO:0000256" key="1">
    <source>
        <dbReference type="ARBA" id="ARBA00008455"/>
    </source>
</evidence>
<evidence type="ECO:0000256" key="3">
    <source>
        <dbReference type="ARBA" id="ARBA00022729"/>
    </source>
</evidence>
<feature type="compositionally biased region" description="Pro residues" evidence="7">
    <location>
        <begin position="515"/>
        <end position="533"/>
    </location>
</feature>
<dbReference type="SMART" id="SM00257">
    <property type="entry name" value="LysM"/>
    <property type="match status" value="4"/>
</dbReference>
<protein>
    <recommendedName>
        <fullName evidence="8">LysM domain-containing protein</fullName>
    </recommendedName>
</protein>
<dbReference type="SUPFAM" id="SSF54106">
    <property type="entry name" value="LysM domain"/>
    <property type="match status" value="4"/>
</dbReference>
<keyword evidence="3" id="KW-0732">Signal</keyword>
<dbReference type="CDD" id="cd02248">
    <property type="entry name" value="Peptidase_C1A"/>
    <property type="match status" value="1"/>
</dbReference>
<dbReference type="InterPro" id="IPR000169">
    <property type="entry name" value="Pept_cys_AS"/>
</dbReference>
<dbReference type="Pfam" id="PF01476">
    <property type="entry name" value="LysM"/>
    <property type="match status" value="4"/>
</dbReference>
<keyword evidence="6" id="KW-1015">Disulfide bond</keyword>
<dbReference type="InterPro" id="IPR013128">
    <property type="entry name" value="Peptidase_C1A"/>
</dbReference>
<dbReference type="Proteomes" id="UP000650467">
    <property type="component" value="Unassembled WGS sequence"/>
</dbReference>
<feature type="region of interest" description="Disordered" evidence="7">
    <location>
        <begin position="291"/>
        <end position="316"/>
    </location>
</feature>
<dbReference type="OrthoDB" id="10253408at2759"/>